<feature type="region of interest" description="Disordered" evidence="1">
    <location>
        <begin position="199"/>
        <end position="253"/>
    </location>
</feature>
<dbReference type="AlphaFoldDB" id="A0A8S1AKL8"/>
<dbReference type="GO" id="GO:0035556">
    <property type="term" value="P:intracellular signal transduction"/>
    <property type="evidence" value="ECO:0007669"/>
    <property type="project" value="InterPro"/>
</dbReference>
<comment type="caution">
    <text evidence="3">The sequence shown here is derived from an EMBL/GenBank/DDBJ whole genome shotgun (WGS) entry which is preliminary data.</text>
</comment>
<dbReference type="InterPro" id="IPR036572">
    <property type="entry name" value="Doublecortin_dom_sf"/>
</dbReference>
<protein>
    <recommendedName>
        <fullName evidence="2">Doublecortin domain-containing protein</fullName>
    </recommendedName>
</protein>
<proteinExistence type="predicted"/>
<dbReference type="PROSITE" id="PS50309">
    <property type="entry name" value="DC"/>
    <property type="match status" value="1"/>
</dbReference>
<evidence type="ECO:0000259" key="2">
    <source>
        <dbReference type="PROSITE" id="PS50309"/>
    </source>
</evidence>
<evidence type="ECO:0000313" key="3">
    <source>
        <dbReference type="EMBL" id="CAB3245270.1"/>
    </source>
</evidence>
<evidence type="ECO:0000313" key="4">
    <source>
        <dbReference type="Proteomes" id="UP000494106"/>
    </source>
</evidence>
<organism evidence="3 4">
    <name type="scientific">Arctia plantaginis</name>
    <name type="common">Wood tiger moth</name>
    <name type="synonym">Phalaena plantaginis</name>
    <dbReference type="NCBI Taxonomy" id="874455"/>
    <lineage>
        <taxon>Eukaryota</taxon>
        <taxon>Metazoa</taxon>
        <taxon>Ecdysozoa</taxon>
        <taxon>Arthropoda</taxon>
        <taxon>Hexapoda</taxon>
        <taxon>Insecta</taxon>
        <taxon>Pterygota</taxon>
        <taxon>Neoptera</taxon>
        <taxon>Endopterygota</taxon>
        <taxon>Lepidoptera</taxon>
        <taxon>Glossata</taxon>
        <taxon>Ditrysia</taxon>
        <taxon>Noctuoidea</taxon>
        <taxon>Erebidae</taxon>
        <taxon>Arctiinae</taxon>
        <taxon>Arctia</taxon>
    </lineage>
</organism>
<evidence type="ECO:0000256" key="1">
    <source>
        <dbReference type="SAM" id="MobiDB-lite"/>
    </source>
</evidence>
<dbReference type="SUPFAM" id="SSF89837">
    <property type="entry name" value="Doublecortin (DC)"/>
    <property type="match status" value="1"/>
</dbReference>
<gene>
    <name evidence="3" type="ORF">APLA_LOCUS10352</name>
</gene>
<dbReference type="Gene3D" id="3.10.20.230">
    <property type="entry name" value="Doublecortin domain"/>
    <property type="match status" value="1"/>
</dbReference>
<name>A0A8S1AKL8_ARCPL</name>
<dbReference type="Proteomes" id="UP000494106">
    <property type="component" value="Unassembled WGS sequence"/>
</dbReference>
<feature type="compositionally biased region" description="Polar residues" evidence="1">
    <location>
        <begin position="199"/>
        <end position="208"/>
    </location>
</feature>
<sequence>MSVIESKARNVGFGWEAIDIFLFSNGQNSSPPRKYHLRTDELDWWEATLNHLAKSHYGSSHTAIELYTLSGSRIEGPQELCDGMPCVAVVPPDTFTDAGYENYLMKASRSFEKRKTKNANITDQAEVRISDSPQIDNEKQQPVYATDHTTLNAPEKSITEPTATVKSLKSTVQKSVLPNMRNEKRRSILARTSFMKTQIKSTKNFNQDSQRKRSLKTNEPISEATDKSNENKSLSASPPIGVPTSIPKSSMTNTPLRCHTMVTVNSKDLFTDYLPLENLISEKQILILEEASNLYQNPVHEVKSVKLDAYVVPTNMEEVNNCVDSIAKTRVDEEIQTKIETSSCEVNTALYSPPSNSKIKVIAATVASQSNIMKCDTPLGDNYIAVINKGNAVNLKLQIELQNGSSHTNKQSSSNWKNVRETNSLSDIFKKRKSSNTGDNVVTATKSLESVICGINECYTKVVVVQCSCCGNKTTMARADKVPVYKDPNGFFILIPTTPQQENHSCLCFRDEKPCPDKNAMSALCVEEFCKPESSAIYPCVQEVGMVMTLTGSFSSQTEEQQRNGADKCIVSKTVLGNMMSRIKERYTVDECVTSPSRIQQKLEYMVATANIDRSLSTGIIGRVDSYTQTEWCSILLEAHLHEDGRYSFHFPSLQALKHYSLI</sequence>
<dbReference type="InterPro" id="IPR003533">
    <property type="entry name" value="Doublecortin_dom"/>
</dbReference>
<feature type="domain" description="Doublecortin" evidence="2">
    <location>
        <begin position="18"/>
        <end position="101"/>
    </location>
</feature>
<accession>A0A8S1AKL8</accession>
<reference evidence="3 4" key="1">
    <citation type="submission" date="2020-04" db="EMBL/GenBank/DDBJ databases">
        <authorList>
            <person name="Wallbank WR R."/>
            <person name="Pardo Diaz C."/>
            <person name="Kozak K."/>
            <person name="Martin S."/>
            <person name="Jiggins C."/>
            <person name="Moest M."/>
            <person name="Warren A I."/>
            <person name="Byers J.R.P. K."/>
            <person name="Montejo-Kovacevich G."/>
            <person name="Yen C E."/>
        </authorList>
    </citation>
    <scope>NUCLEOTIDE SEQUENCE [LARGE SCALE GENOMIC DNA]</scope>
</reference>
<keyword evidence="4" id="KW-1185">Reference proteome</keyword>
<dbReference type="OrthoDB" id="7492484at2759"/>
<dbReference type="EMBL" id="CADEBC010000524">
    <property type="protein sequence ID" value="CAB3245270.1"/>
    <property type="molecule type" value="Genomic_DNA"/>
</dbReference>